<dbReference type="Proteomes" id="UP000821866">
    <property type="component" value="Chromosome 3"/>
</dbReference>
<protein>
    <submittedName>
        <fullName evidence="1">Uncharacterized protein</fullName>
    </submittedName>
</protein>
<proteinExistence type="predicted"/>
<evidence type="ECO:0000313" key="1">
    <source>
        <dbReference type="EMBL" id="KAH8029709.1"/>
    </source>
</evidence>
<dbReference type="PANTHER" id="PTHR38681:SF1">
    <property type="entry name" value="RETROVIRUS-RELATED POL POLYPROTEIN FROM TRANSPOSON 412-LIKE PROTEIN"/>
    <property type="match status" value="1"/>
</dbReference>
<dbReference type="PANTHER" id="PTHR38681">
    <property type="entry name" value="RETROVIRUS-RELATED POL POLYPROTEIN FROM TRANSPOSON 412-LIKE PROTEIN-RELATED"/>
    <property type="match status" value="1"/>
</dbReference>
<organism evidence="1 2">
    <name type="scientific">Rhipicephalus microplus</name>
    <name type="common">Cattle tick</name>
    <name type="synonym">Boophilus microplus</name>
    <dbReference type="NCBI Taxonomy" id="6941"/>
    <lineage>
        <taxon>Eukaryota</taxon>
        <taxon>Metazoa</taxon>
        <taxon>Ecdysozoa</taxon>
        <taxon>Arthropoda</taxon>
        <taxon>Chelicerata</taxon>
        <taxon>Arachnida</taxon>
        <taxon>Acari</taxon>
        <taxon>Parasitiformes</taxon>
        <taxon>Ixodida</taxon>
        <taxon>Ixodoidea</taxon>
        <taxon>Ixodidae</taxon>
        <taxon>Rhipicephalinae</taxon>
        <taxon>Rhipicephalus</taxon>
        <taxon>Boophilus</taxon>
    </lineage>
</organism>
<accession>A0A9J6E6K3</accession>
<name>A0A9J6E6K3_RHIMP</name>
<dbReference type="EMBL" id="JABSTU010000005">
    <property type="protein sequence ID" value="KAH8029709.1"/>
    <property type="molecule type" value="Genomic_DNA"/>
</dbReference>
<dbReference type="VEuPathDB" id="VectorBase:LOC119179183"/>
<reference evidence="1" key="1">
    <citation type="journal article" date="2020" name="Cell">
        <title>Large-Scale Comparative Analyses of Tick Genomes Elucidate Their Genetic Diversity and Vector Capacities.</title>
        <authorList>
            <consortium name="Tick Genome and Microbiome Consortium (TIGMIC)"/>
            <person name="Jia N."/>
            <person name="Wang J."/>
            <person name="Shi W."/>
            <person name="Du L."/>
            <person name="Sun Y."/>
            <person name="Zhan W."/>
            <person name="Jiang J.F."/>
            <person name="Wang Q."/>
            <person name="Zhang B."/>
            <person name="Ji P."/>
            <person name="Bell-Sakyi L."/>
            <person name="Cui X.M."/>
            <person name="Yuan T.T."/>
            <person name="Jiang B.G."/>
            <person name="Yang W.F."/>
            <person name="Lam T.T."/>
            <person name="Chang Q.C."/>
            <person name="Ding S.J."/>
            <person name="Wang X.J."/>
            <person name="Zhu J.G."/>
            <person name="Ruan X.D."/>
            <person name="Zhao L."/>
            <person name="Wei J.T."/>
            <person name="Ye R.Z."/>
            <person name="Que T.C."/>
            <person name="Du C.H."/>
            <person name="Zhou Y.H."/>
            <person name="Cheng J.X."/>
            <person name="Dai P.F."/>
            <person name="Guo W.B."/>
            <person name="Han X.H."/>
            <person name="Huang E.J."/>
            <person name="Li L.F."/>
            <person name="Wei W."/>
            <person name="Gao Y.C."/>
            <person name="Liu J.Z."/>
            <person name="Shao H.Z."/>
            <person name="Wang X."/>
            <person name="Wang C.C."/>
            <person name="Yang T.C."/>
            <person name="Huo Q.B."/>
            <person name="Li W."/>
            <person name="Chen H.Y."/>
            <person name="Chen S.E."/>
            <person name="Zhou L.G."/>
            <person name="Ni X.B."/>
            <person name="Tian J.H."/>
            <person name="Sheng Y."/>
            <person name="Liu T."/>
            <person name="Pan Y.S."/>
            <person name="Xia L.Y."/>
            <person name="Li J."/>
            <person name="Zhao F."/>
            <person name="Cao W.C."/>
        </authorList>
    </citation>
    <scope>NUCLEOTIDE SEQUENCE</scope>
    <source>
        <strain evidence="1">Rmic-2018</strain>
    </source>
</reference>
<gene>
    <name evidence="1" type="ORF">HPB51_003066</name>
</gene>
<comment type="caution">
    <text evidence="1">The sequence shown here is derived from an EMBL/GenBank/DDBJ whole genome shotgun (WGS) entry which is preliminary data.</text>
</comment>
<dbReference type="AlphaFoldDB" id="A0A9J6E6K3"/>
<evidence type="ECO:0000313" key="2">
    <source>
        <dbReference type="Proteomes" id="UP000821866"/>
    </source>
</evidence>
<reference evidence="1" key="2">
    <citation type="submission" date="2021-09" db="EMBL/GenBank/DDBJ databases">
        <authorList>
            <person name="Jia N."/>
            <person name="Wang J."/>
            <person name="Shi W."/>
            <person name="Du L."/>
            <person name="Sun Y."/>
            <person name="Zhan W."/>
            <person name="Jiang J."/>
            <person name="Wang Q."/>
            <person name="Zhang B."/>
            <person name="Ji P."/>
            <person name="Sakyi L.B."/>
            <person name="Cui X."/>
            <person name="Yuan T."/>
            <person name="Jiang B."/>
            <person name="Yang W."/>
            <person name="Lam T.T.-Y."/>
            <person name="Chang Q."/>
            <person name="Ding S."/>
            <person name="Wang X."/>
            <person name="Zhu J."/>
            <person name="Ruan X."/>
            <person name="Zhao L."/>
            <person name="Wei J."/>
            <person name="Que T."/>
            <person name="Du C."/>
            <person name="Cheng J."/>
            <person name="Dai P."/>
            <person name="Han X."/>
            <person name="Huang E."/>
            <person name="Gao Y."/>
            <person name="Liu J."/>
            <person name="Shao H."/>
            <person name="Ye R."/>
            <person name="Li L."/>
            <person name="Wei W."/>
            <person name="Wang X."/>
            <person name="Wang C."/>
            <person name="Huo Q."/>
            <person name="Li W."/>
            <person name="Guo W."/>
            <person name="Chen H."/>
            <person name="Chen S."/>
            <person name="Zhou L."/>
            <person name="Zhou L."/>
            <person name="Ni X."/>
            <person name="Tian J."/>
            <person name="Zhou Y."/>
            <person name="Sheng Y."/>
            <person name="Liu T."/>
            <person name="Pan Y."/>
            <person name="Xia L."/>
            <person name="Li J."/>
            <person name="Zhao F."/>
            <person name="Cao W."/>
        </authorList>
    </citation>
    <scope>NUCLEOTIDE SEQUENCE</scope>
    <source>
        <strain evidence="1">Rmic-2018</strain>
        <tissue evidence="1">Larvae</tissue>
    </source>
</reference>
<sequence length="225" mass="25059">MAHQACSSLAEDLPFVWLGVRSSFKEDLGFTAVELVNITTLGMPGEFFCDRYYHNARSRQLRGTAPFPFLTPESLPSHEASSADVIVSKDLATVSHVFVRREGIRPFLTPPCDDPFKLFPRTEKNSHHRAQRRKEVVAIDRVKSVYLATDPKIFALNFFDTTETQVPPDRLTGKTVSWGQCITSLLIKGGSPLAAIIIIGNQLFWRTEANVHVPALCSSCSVLHC</sequence>
<keyword evidence="2" id="KW-1185">Reference proteome</keyword>